<feature type="compositionally biased region" description="Basic and acidic residues" evidence="1">
    <location>
        <begin position="57"/>
        <end position="69"/>
    </location>
</feature>
<feature type="region of interest" description="Disordered" evidence="1">
    <location>
        <begin position="57"/>
        <end position="85"/>
    </location>
</feature>
<dbReference type="EMBL" id="BSTJ01000018">
    <property type="protein sequence ID" value="GLY81276.1"/>
    <property type="molecule type" value="Genomic_DNA"/>
</dbReference>
<organism evidence="2 3">
    <name type="scientific">Actinoallomurus iriomotensis</name>
    <dbReference type="NCBI Taxonomy" id="478107"/>
    <lineage>
        <taxon>Bacteria</taxon>
        <taxon>Bacillati</taxon>
        <taxon>Actinomycetota</taxon>
        <taxon>Actinomycetes</taxon>
        <taxon>Streptosporangiales</taxon>
        <taxon>Thermomonosporaceae</taxon>
        <taxon>Actinoallomurus</taxon>
    </lineage>
</organism>
<protein>
    <submittedName>
        <fullName evidence="2">Uncharacterized protein</fullName>
    </submittedName>
</protein>
<accession>A0A9W6VWZ2</accession>
<evidence type="ECO:0000256" key="1">
    <source>
        <dbReference type="SAM" id="MobiDB-lite"/>
    </source>
</evidence>
<evidence type="ECO:0000313" key="3">
    <source>
        <dbReference type="Proteomes" id="UP001165135"/>
    </source>
</evidence>
<sequence>MTETAPRLPGSTPFRGSQVADVTSSVRVMGRVMRRTSIQLGSLINITRTDLRIFHRQRDPSGVRDHGCEGDAPYGRVHSERSARR</sequence>
<proteinExistence type="predicted"/>
<reference evidence="2" key="1">
    <citation type="submission" date="2023-03" db="EMBL/GenBank/DDBJ databases">
        <title>Actinoallomurus iriomotensis NBRC 103681.</title>
        <authorList>
            <person name="Ichikawa N."/>
            <person name="Sato H."/>
            <person name="Tonouchi N."/>
        </authorList>
    </citation>
    <scope>NUCLEOTIDE SEQUENCE</scope>
    <source>
        <strain evidence="2">NBRC 103681</strain>
    </source>
</reference>
<gene>
    <name evidence="2" type="ORF">Airi01_095430</name>
</gene>
<feature type="region of interest" description="Disordered" evidence="1">
    <location>
        <begin position="1"/>
        <end position="22"/>
    </location>
</feature>
<evidence type="ECO:0000313" key="2">
    <source>
        <dbReference type="EMBL" id="GLY81276.1"/>
    </source>
</evidence>
<dbReference type="AlphaFoldDB" id="A0A9W6VWZ2"/>
<comment type="caution">
    <text evidence="2">The sequence shown here is derived from an EMBL/GenBank/DDBJ whole genome shotgun (WGS) entry which is preliminary data.</text>
</comment>
<dbReference type="Proteomes" id="UP001165135">
    <property type="component" value="Unassembled WGS sequence"/>
</dbReference>
<name>A0A9W6VWZ2_9ACTN</name>